<evidence type="ECO:0000313" key="3">
    <source>
        <dbReference type="Proteomes" id="UP001651158"/>
    </source>
</evidence>
<feature type="compositionally biased region" description="Polar residues" evidence="1">
    <location>
        <begin position="2226"/>
        <end position="2236"/>
    </location>
</feature>
<protein>
    <recommendedName>
        <fullName evidence="4">Desmoplakin SH3 domain-containing protein</fullName>
    </recommendedName>
</protein>
<gene>
    <name evidence="2" type="ORF">TcWFU_000348</name>
</gene>
<comment type="caution">
    <text evidence="2">The sequence shown here is derived from an EMBL/GenBank/DDBJ whole genome shotgun (WGS) entry which is preliminary data.</text>
</comment>
<feature type="region of interest" description="Disordered" evidence="1">
    <location>
        <begin position="2216"/>
        <end position="2238"/>
    </location>
</feature>
<dbReference type="Gene3D" id="1.20.58.60">
    <property type="match status" value="1"/>
</dbReference>
<dbReference type="Gene3D" id="2.30.30.40">
    <property type="entry name" value="SH3 Domains"/>
    <property type="match status" value="1"/>
</dbReference>
<feature type="region of interest" description="Disordered" evidence="1">
    <location>
        <begin position="598"/>
        <end position="627"/>
    </location>
</feature>
<evidence type="ECO:0000256" key="1">
    <source>
        <dbReference type="SAM" id="MobiDB-lite"/>
    </source>
</evidence>
<reference evidence="2 3" key="1">
    <citation type="journal article" date="2022" name="Front. Cell. Infect. Microbiol.">
        <title>The Genomes of Two Strains of Taenia crassiceps the Animal Model for the Study of Human Cysticercosis.</title>
        <authorList>
            <person name="Bobes R.J."/>
            <person name="Estrada K."/>
            <person name="Rios-Valencia D.G."/>
            <person name="Calderon-Gallegos A."/>
            <person name="de la Torre P."/>
            <person name="Carrero J.C."/>
            <person name="Sanchez-Flores A."/>
            <person name="Laclette J.P."/>
        </authorList>
    </citation>
    <scope>NUCLEOTIDE SEQUENCE [LARGE SCALE GENOMIC DNA]</scope>
    <source>
        <strain evidence="2">WFUcys</strain>
    </source>
</reference>
<dbReference type="Proteomes" id="UP001651158">
    <property type="component" value="Unassembled WGS sequence"/>
</dbReference>
<feature type="compositionally biased region" description="Polar residues" evidence="1">
    <location>
        <begin position="604"/>
        <end position="627"/>
    </location>
</feature>
<evidence type="ECO:0000313" key="2">
    <source>
        <dbReference type="EMBL" id="KAL5107238.1"/>
    </source>
</evidence>
<name>A0ABR4QBX6_9CEST</name>
<keyword evidence="3" id="KW-1185">Reference proteome</keyword>
<sequence>MPHYLPWFLDLDLNVISSQLNAIKSEVVEFNVGVSHLALDEERERYTRIRERIESLVIALGNNKTDAGKLELENARRLLRVATGNTETLRYLETISCLENIFTDVTKAATVTAVGLSTEDSISQRALSSRFLTDNVKQCWDYTAQLSNLAAIQLKAAADFHIFNHEGNEVRAHANQLKNLSGKQLEAFSPNGRINEASNLADEMKERLNAFQSLSDRARTLASKAPSILPVENRLLEVRDGVVGSSEFGGPLMVQLLIDYVGSNFTAKKGESLPLIDTTENPYLWKVMMPNGPQYIPSIACIIASANGEQIHDAYKTLSTVKDAWSGSVENYRRQLAIYYSNYLEGVGQRGGLYTTDPNGKRRFLEDLDRLLIQADADEGHLANILEMLSSKAGKFHKCLRIHLDCFCVVSRPEQANEIWSRSELNLLHQPLLVLNEHVQYLRRMGENVDLYTSRVKEYASSIASEARGLQAQLESLRLTHDRNRAELKELYDRLHNWKTVYNESINGPTSGVGRLIISSVSSSSGISSEELPPIPIPPSPFGRITPVELPLTPEEEESDVEFLETRDHRRPKMNVALLQAKDVSRNEKSTVFTCGANLHPRQTHGSLNVNQDSAPKSKTVRDFQTQTGHRRVIRNTQTDLTGDLVDCKFAGTQSESNRVDCMTQIGWIKAQKAQQVDVSIISAAMEVAESTPSSASATGGAIPDRVHETYTTGPAGDTTAHCETATSIVKKQDLVLQIGDFRALEGTSRALEADAYSIDSGAFEARAATGRLTFETRKESRDIITQIHSTWKSLNSGSQHDIDYRTMEPAKTKGQATQKESEIQAVSSGLKTRSVELTRTFNNTNLQTKIDRYSVKMETTPRTLKSFDAEAQISHAPNSSKAYDGMKCRKYVSQQNPVQEDFKELKKDTSYCELNANGQTLSDIDLQVSKPALVEAAIVNGMGKPKIVAECTCFEKVPRGMKAVGNLSTNHFCALHHPISFHFTPPCYAQCETPMRMQETSSFYTEQGVNSQMVSPKLVPREVKASMVDAGINTADLKEVRLGNIQTKENTPAEENQIGMQKSTLPFSHVNPREANVVEFTTTGPEMNVRSISFPKRTADRSTPAPRIATGVEAQTAVNKLQHDVLERSSNSSSEPTYLAMCATKRICRDVSCQVGTILQPETMEISTVPLKLTEIDQSIHRDGSFNAVICPTRVLVKPVLTENAGINVAKMQEVHHLNVKIADRMYDASVAQTSRMRTQHEAGHDTRQICTLEMNSKNEQTDNHTMTALPSVTEAGITISLNSQRRQQETVNQLSTCQTCHCQLETSYRSLEITGASTSRRPWSAASKSTQVGTILTPTRVQVVGVGTKFKTPSEIGKFSVGLQNIACPSTVELVSSLTETGGIKVKDVSEVNAINILAEGSTLYAKAQNRVCQGNVAHSKEDLAHSRTAPTAKNSGICSGSDQSLMQQVRFEIVSSKISELCDFCHGTGQKVLAQVSSKDRRVTSNTSATYQQLSSKKIQGPEVSSVDCQVGVILRPTRVHIANVEIRPRTAELARQMGMTPNAIICPSTIELQTELAENGGIQVMNAKDVRSMELVAGTSIFETSFCDRVNNQRIENISSRKPFMDSMNITCSKLGLTLGQAQTEKMVLKPVPKAGTFTLHDVGCEFAIKSANVGTVCNQCHGRGRIESFETAFSPIQSTSVDYSRKPSFIHQRASTPVSKTAECQVGTVLRPSTIEIGNIGVKPRDQKVAEYLGMKVDSVLCPARVQMIPEIRETSGIGIVNLTDVAHVELQAGEIVADADVQTHKPQQPSITAGVEGRSRLLLNIKSNAHGLTIGHSSSHASNQDVATLCESFTLNDIGCEVVLRDSSIGGVCASCKGSGRTASVFVKAIPKVLETQSIETSRQYSTLASALMVTKPVLSAVKSCQVGTVLTPTCVNVAGIEMHPKNTTSVISSSKIVYPAAVEVESRLVETSGIHIREVANMDSINVNMGEKLHIASTEKTPKSKVESCVLEVKSFLPEGARGELSAHRPAVGSYLSTGKFRLQSIGCEFRLSDATSSTLKHSHLLAGNSLKSTTVSKRTDAYCQVGLTLVPTTVQIADMDVSASDQRVATNLGLKADAIICPSTVELETRLTETAGVTVIDIKDVEEIGITAGEKKGIVDVTGRNVRVQEMGTKSKPVEPVFLSFTSRPPTRVQDTNSQFGKVWETTTTQVKKPIDQNCRCTFRIRQTGESPIPHPMPSTQVRPSQGTLRKESVGCQVGVTMVPRKMNVSAVKVAVEEKSSADIMGISGPSALQTTTCELESRISEKSGIAIAQIDAVEQLQLQIGDEIYKASLVGGGVKPKTTGTIGSWGSKHTSISITGYPRAIAHVPSSTQCSDAGLCNTIGPYLITLKESTVQKKSILEVGALTLGGKRLQLSVDDDLRGKLTMQTILQQGSGGRKPTSRPDSSQRLRSPIGLGERLLPRRPNSRLCDVACEALIKPETLEKRLQTVFI</sequence>
<proteinExistence type="predicted"/>
<dbReference type="EMBL" id="JAKROA010000004">
    <property type="protein sequence ID" value="KAL5107238.1"/>
    <property type="molecule type" value="Genomic_DNA"/>
</dbReference>
<feature type="region of interest" description="Disordered" evidence="1">
    <location>
        <begin position="2421"/>
        <end position="2441"/>
    </location>
</feature>
<organism evidence="2 3">
    <name type="scientific">Taenia crassiceps</name>
    <dbReference type="NCBI Taxonomy" id="6207"/>
    <lineage>
        <taxon>Eukaryota</taxon>
        <taxon>Metazoa</taxon>
        <taxon>Spiralia</taxon>
        <taxon>Lophotrochozoa</taxon>
        <taxon>Platyhelminthes</taxon>
        <taxon>Cestoda</taxon>
        <taxon>Eucestoda</taxon>
        <taxon>Cyclophyllidea</taxon>
        <taxon>Taeniidae</taxon>
        <taxon>Taenia</taxon>
    </lineage>
</organism>
<accession>A0ABR4QBX6</accession>
<evidence type="ECO:0008006" key="4">
    <source>
        <dbReference type="Google" id="ProtNLM"/>
    </source>
</evidence>